<dbReference type="InterPro" id="IPR011009">
    <property type="entry name" value="Kinase-like_dom_sf"/>
</dbReference>
<name>A0A5C4V2S9_9ACTN</name>
<evidence type="ECO:0000259" key="2">
    <source>
        <dbReference type="Pfam" id="PF01636"/>
    </source>
</evidence>
<dbReference type="OrthoDB" id="3806873at2"/>
<sequence>MPRSPVMPPGRVDRSRAPAVRGRGTSFGRSWPGENRWPTGQVPPVRSALMEREERRLSPESRAVREIATAHGVAWESVRPSPVQGEAARVWLLGGEWVLKVAREGFANDLRKEALVIPFAVRRGVRTPALLDRGELPLPWLLMRRVPGGPADEGEPGDAGLRALGRELAALHSAEVPDEVRAGVPADGSDDPRAGIEGLAGRGYLSPALADWLGRWLDRLDGARDKPARATLIHGDIAAGNLLFAEDGSLTALLDWGDAAWADPAMEFAKVPPRRLPPVLTGYLDDGSPEGPRTLAERGPGLVAGVLWHQLSWAVLRLADQPRPDGAHWSAQPANRLLELLRLYAEELPEPWAGWMRSQRLP</sequence>
<dbReference type="AlphaFoldDB" id="A0A5C4V2S9"/>
<dbReference type="GO" id="GO:0016740">
    <property type="term" value="F:transferase activity"/>
    <property type="evidence" value="ECO:0007669"/>
    <property type="project" value="UniProtKB-KW"/>
</dbReference>
<keyword evidence="4" id="KW-1185">Reference proteome</keyword>
<evidence type="ECO:0000313" key="3">
    <source>
        <dbReference type="EMBL" id="TNM30224.1"/>
    </source>
</evidence>
<organism evidence="3 4">
    <name type="scientific">Streptomyces sedi</name>
    <dbReference type="NCBI Taxonomy" id="555059"/>
    <lineage>
        <taxon>Bacteria</taxon>
        <taxon>Bacillati</taxon>
        <taxon>Actinomycetota</taxon>
        <taxon>Actinomycetes</taxon>
        <taxon>Kitasatosporales</taxon>
        <taxon>Streptomycetaceae</taxon>
        <taxon>Streptomyces</taxon>
    </lineage>
</organism>
<dbReference type="EMBL" id="VDGT01000008">
    <property type="protein sequence ID" value="TNM30224.1"/>
    <property type="molecule type" value="Genomic_DNA"/>
</dbReference>
<evidence type="ECO:0000313" key="4">
    <source>
        <dbReference type="Proteomes" id="UP000311713"/>
    </source>
</evidence>
<dbReference type="Pfam" id="PF01636">
    <property type="entry name" value="APH"/>
    <property type="match status" value="1"/>
</dbReference>
<proteinExistence type="predicted"/>
<dbReference type="SUPFAM" id="SSF56112">
    <property type="entry name" value="Protein kinase-like (PK-like)"/>
    <property type="match status" value="1"/>
</dbReference>
<keyword evidence="3" id="KW-0808">Transferase</keyword>
<gene>
    <name evidence="3" type="ORF">FH715_12755</name>
</gene>
<feature type="region of interest" description="Disordered" evidence="1">
    <location>
        <begin position="1"/>
        <end position="42"/>
    </location>
</feature>
<evidence type="ECO:0000256" key="1">
    <source>
        <dbReference type="SAM" id="MobiDB-lite"/>
    </source>
</evidence>
<dbReference type="Proteomes" id="UP000311713">
    <property type="component" value="Unassembled WGS sequence"/>
</dbReference>
<dbReference type="PANTHER" id="PTHR21310">
    <property type="entry name" value="AMINOGLYCOSIDE PHOSPHOTRANSFERASE-RELATED-RELATED"/>
    <property type="match status" value="1"/>
</dbReference>
<feature type="domain" description="Aminoglycoside phosphotransferase" evidence="2">
    <location>
        <begin position="85"/>
        <end position="272"/>
    </location>
</feature>
<comment type="caution">
    <text evidence="3">The sequence shown here is derived from an EMBL/GenBank/DDBJ whole genome shotgun (WGS) entry which is preliminary data.</text>
</comment>
<dbReference type="InterPro" id="IPR002575">
    <property type="entry name" value="Aminoglycoside_PTrfase"/>
</dbReference>
<dbReference type="InterPro" id="IPR051678">
    <property type="entry name" value="AGP_Transferase"/>
</dbReference>
<accession>A0A5C4V2S9</accession>
<reference evidence="3 4" key="1">
    <citation type="submission" date="2019-06" db="EMBL/GenBank/DDBJ databases">
        <title>Draft genome of Streptomyces sedi sp. JCM16909.</title>
        <authorList>
            <person name="Klykleung N."/>
            <person name="Tanasupawat S."/>
            <person name="Kudo T."/>
            <person name="Yuki M."/>
            <person name="Ohkuma M."/>
        </authorList>
    </citation>
    <scope>NUCLEOTIDE SEQUENCE [LARGE SCALE GENOMIC DNA]</scope>
    <source>
        <strain evidence="3 4">JCM 16909</strain>
    </source>
</reference>
<protein>
    <submittedName>
        <fullName evidence="3">Aminoglycoside phosphotransferase family protein</fullName>
    </submittedName>
</protein>
<dbReference type="Gene3D" id="3.90.1200.10">
    <property type="match status" value="1"/>
</dbReference>